<evidence type="ECO:0000313" key="9">
    <source>
        <dbReference type="Proteomes" id="UP001059295"/>
    </source>
</evidence>
<evidence type="ECO:0000256" key="5">
    <source>
        <dbReference type="SAM" id="MobiDB-lite"/>
    </source>
</evidence>
<feature type="region of interest" description="Disordered" evidence="5">
    <location>
        <begin position="1597"/>
        <end position="1642"/>
    </location>
</feature>
<keyword evidence="4 6" id="KW-0472">Membrane</keyword>
<evidence type="ECO:0000256" key="3">
    <source>
        <dbReference type="ARBA" id="ARBA00022989"/>
    </source>
</evidence>
<feature type="domain" description="Translocation and assembly module TamB C-terminal" evidence="7">
    <location>
        <begin position="1157"/>
        <end position="1556"/>
    </location>
</feature>
<gene>
    <name evidence="8" type="ORF">NQ491_01365</name>
</gene>
<evidence type="ECO:0000256" key="6">
    <source>
        <dbReference type="SAM" id="Phobius"/>
    </source>
</evidence>
<dbReference type="Proteomes" id="UP001059295">
    <property type="component" value="Chromosome"/>
</dbReference>
<reference evidence="8" key="1">
    <citation type="journal article" date="2022" name="Cell">
        <title>Design, construction, and in vivo augmentation of a complex gut microbiome.</title>
        <authorList>
            <person name="Cheng A.G."/>
            <person name="Ho P.Y."/>
            <person name="Aranda-Diaz A."/>
            <person name="Jain S."/>
            <person name="Yu F.B."/>
            <person name="Meng X."/>
            <person name="Wang M."/>
            <person name="Iakiviak M."/>
            <person name="Nagashima K."/>
            <person name="Zhao A."/>
            <person name="Murugkar P."/>
            <person name="Patil A."/>
            <person name="Atabakhsh K."/>
            <person name="Weakley A."/>
            <person name="Yan J."/>
            <person name="Brumbaugh A.R."/>
            <person name="Higginbottom S."/>
            <person name="Dimas A."/>
            <person name="Shiver A.L."/>
            <person name="Deutschbauer A."/>
            <person name="Neff N."/>
            <person name="Sonnenburg J.L."/>
            <person name="Huang K.C."/>
            <person name="Fischbach M.A."/>
        </authorList>
    </citation>
    <scope>NUCLEOTIDE SEQUENCE</scope>
    <source>
        <strain evidence="8">AP11</strain>
    </source>
</reference>
<sequence>MKKSYFGLKIGKAFSSPVSASEPSIMIGKILKYTLKVVSVLVAIVLLILLLLYMPFVQDFVKSEGFDYIQRKTQMHLSAERIRLSFPLKLVVDRAYAVRPDGDTLLRCERLDAHVALWPLLRKEVVIRRFVLDSTQVHYRDTASAFDLRARLDAFLLRTNRVDLGERLADIASAELTGGDIAIMLGKPETPADTVAADTTSLPWKLLAGRLKLTDIRFSMSGSSPDSMRLGVALQSGRIAQAAVDLGTQQVAVGTVYLRQGDYVFLTDTTRVSPATGDTVTPETSDTLPWIIRVDHVQITDNSLKYGSLYRAPKAGLDFSHVAVSRLNLAADSIYNRGSAVRIDVDRLSLEERSGLTVRSMKGRFGMDSARLFLTDFRLRTASSSVRADASADASVLDRSPQARLRLSLKADVDLPEIAHLFPVGDTLRNLAAGKTLRAGADFSGTLGRLRIAPAEVAVPGIASLSLDGTLVSPTEPERLSGNLRLKGLFDDLGFVTVLLSDTSLRNRVSIPKDIRLSGTLKADAGTLYPAVELAVDSGLLAVKGMLDRRTERYRAELTAERFPVGRFLPKDSLGLLGMRLEADGRGFEPLAASTAADASLEIGQFDYNGFDYRGIGLKAALRNNDLTGRISASNEALQLGLDLSGRLTERFRQVRINGRIDSCDLHRMNLTRDRLSCALSLDLTASATDSGSYTLGLATDRIEVRNKWQLDKIRPISLEAYAGRDRVEAALRSGDLRMDFFSPEGTDSLVRNLNRTSQRVAEQLQIGSLDMRPIRDSMPSLRLSLTAGPDNIVNNFLRSKGMHFDSLSVKTSTIEPKPLRMILRIDRFSSGGIVLDTITTGIWQNGSGLNYLLRLANSPGNMDNVAQIALFGRAQGNRASLNCRQRTRSGELGFDFGLNALWIDSVLTISMFPEHPTLGFEKWSVNEDNRIAYRAGGEIEADLTLTRPGQRFSLRTLPSVDSTLQALTLNIVGIDIGSTLALFPGAPPLGGRFGTNLDLRTRAAGFQIGGTLTVDSLTYDRQRIGDLEVALNYRPDSLGQNAGLSVDIDGERALAANGVYRAGSDSPLDFDVTVPGIPLAAANAFMPAGTVSLAGMLRGEAGIRGKTSDMRIDGELTFAGTNVGVPMIGTSFGLSETPIVIRDNEVLFTNFAIVSPNKKPLTIDGRISLGDFSQITTDLRMKARDFEMIDVRKNRRSMVYGTGYLDLDATVKGPLDELTVRGDASLLNGTEITYVMRDSPLEVQNKKQDLVTFVSFRDTTAVQAADSVAPIRIGGIDMLVNVSVNSSAKLAVDLSDDGQNRIDLQGGGDLTYTMNRLGDTRFSGKYVVSGGTVRYSPPVISELVFKITQGSSVEWTGNMEDPMLNITAVETMRTNVSTEGQSSRPVNFNISIRIRNTLENLSITFDLSAPEDLAMQNELSSLTAEQRATQAMNLLIYNTYTGPGTTAKTNSSNPLNNFIEKELNQWAANSLKGVDLSFGIDSYDDEATGGRGNRTDYSYQLSKSLFNNRLKAVIGGKISSDADPDENLKENLIDDVSLEYRLTKRDNMFLKLFRHTGYESILEGEVTQTGLGFVIRKKLLKLSDLFRIMRNRVQAPDSVETENPATNDAASAGDVVRKTDAAGNETTGVEEPVPVPPANEP</sequence>
<proteinExistence type="predicted"/>
<feature type="transmembrane region" description="Helical" evidence="6">
    <location>
        <begin position="33"/>
        <end position="54"/>
    </location>
</feature>
<dbReference type="RefSeq" id="WP_019245149.1">
    <property type="nucleotide sequence ID" value="NZ_CAPH01000006.1"/>
</dbReference>
<comment type="subcellular location">
    <subcellularLocation>
        <location evidence="1">Membrane</location>
        <topology evidence="1">Single-pass membrane protein</topology>
    </subcellularLocation>
</comment>
<dbReference type="PANTHER" id="PTHR36985:SF1">
    <property type="entry name" value="TRANSLOCATION AND ASSEMBLY MODULE SUBUNIT TAMB"/>
    <property type="match status" value="1"/>
</dbReference>
<evidence type="ECO:0000259" key="7">
    <source>
        <dbReference type="Pfam" id="PF04357"/>
    </source>
</evidence>
<evidence type="ECO:0000256" key="1">
    <source>
        <dbReference type="ARBA" id="ARBA00004167"/>
    </source>
</evidence>
<dbReference type="EMBL" id="CP102294">
    <property type="protein sequence ID" value="UWN57452.1"/>
    <property type="molecule type" value="Genomic_DNA"/>
</dbReference>
<keyword evidence="9" id="KW-1185">Reference proteome</keyword>
<dbReference type="PANTHER" id="PTHR36985">
    <property type="entry name" value="TRANSLOCATION AND ASSEMBLY MODULE SUBUNIT TAMB"/>
    <property type="match status" value="1"/>
</dbReference>
<dbReference type="GeneID" id="82890341"/>
<dbReference type="InterPro" id="IPR007452">
    <property type="entry name" value="TamB_C"/>
</dbReference>
<keyword evidence="2 6" id="KW-0812">Transmembrane</keyword>
<evidence type="ECO:0000256" key="4">
    <source>
        <dbReference type="ARBA" id="ARBA00023136"/>
    </source>
</evidence>
<evidence type="ECO:0000256" key="2">
    <source>
        <dbReference type="ARBA" id="ARBA00022692"/>
    </source>
</evidence>
<dbReference type="Pfam" id="PF04357">
    <property type="entry name" value="TamB"/>
    <property type="match status" value="1"/>
</dbReference>
<accession>A0ABY5V2C1</accession>
<keyword evidence="3 6" id="KW-1133">Transmembrane helix</keyword>
<organism evidence="8 9">
    <name type="scientific">Alistipes ihumii AP11</name>
    <dbReference type="NCBI Taxonomy" id="1211813"/>
    <lineage>
        <taxon>Bacteria</taxon>
        <taxon>Pseudomonadati</taxon>
        <taxon>Bacteroidota</taxon>
        <taxon>Bacteroidia</taxon>
        <taxon>Bacteroidales</taxon>
        <taxon>Rikenellaceae</taxon>
        <taxon>Alistipes</taxon>
    </lineage>
</organism>
<protein>
    <submittedName>
        <fullName evidence="8">Translocation/assembly module TamB</fullName>
    </submittedName>
</protein>
<name>A0ABY5V2C1_9BACT</name>
<evidence type="ECO:0000313" key="8">
    <source>
        <dbReference type="EMBL" id="UWN57452.1"/>
    </source>
</evidence>